<keyword evidence="10 13" id="KW-0503">Monooxygenase</keyword>
<dbReference type="AlphaFoldDB" id="A0A2Z7AN24"/>
<evidence type="ECO:0008006" key="16">
    <source>
        <dbReference type="Google" id="ProtNLM"/>
    </source>
</evidence>
<keyword evidence="15" id="KW-1185">Reference proteome</keyword>
<dbReference type="InterPro" id="IPR036396">
    <property type="entry name" value="Cyt_P450_sf"/>
</dbReference>
<evidence type="ECO:0000256" key="12">
    <source>
        <dbReference type="PIRSR" id="PIRSR602401-1"/>
    </source>
</evidence>
<evidence type="ECO:0000313" key="14">
    <source>
        <dbReference type="EMBL" id="KZV23123.1"/>
    </source>
</evidence>
<gene>
    <name evidence="14" type="ORF">F511_25084</name>
</gene>
<evidence type="ECO:0000256" key="1">
    <source>
        <dbReference type="ARBA" id="ARBA00001971"/>
    </source>
</evidence>
<keyword evidence="4 12" id="KW-0349">Heme</keyword>
<dbReference type="GO" id="GO:0020037">
    <property type="term" value="F:heme binding"/>
    <property type="evidence" value="ECO:0007669"/>
    <property type="project" value="InterPro"/>
</dbReference>
<evidence type="ECO:0000256" key="2">
    <source>
        <dbReference type="ARBA" id="ARBA00004167"/>
    </source>
</evidence>
<evidence type="ECO:0000256" key="5">
    <source>
        <dbReference type="ARBA" id="ARBA00022692"/>
    </source>
</evidence>
<comment type="subcellular location">
    <subcellularLocation>
        <location evidence="2">Membrane</location>
        <topology evidence="2">Single-pass membrane protein</topology>
    </subcellularLocation>
</comment>
<evidence type="ECO:0000256" key="13">
    <source>
        <dbReference type="RuleBase" id="RU000461"/>
    </source>
</evidence>
<dbReference type="CDD" id="cd11072">
    <property type="entry name" value="CYP71-like"/>
    <property type="match status" value="1"/>
</dbReference>
<dbReference type="GO" id="GO:0005506">
    <property type="term" value="F:iron ion binding"/>
    <property type="evidence" value="ECO:0007669"/>
    <property type="project" value="InterPro"/>
</dbReference>
<dbReference type="Gene3D" id="1.10.630.10">
    <property type="entry name" value="Cytochrome P450"/>
    <property type="match status" value="1"/>
</dbReference>
<dbReference type="PRINTS" id="PR00463">
    <property type="entry name" value="EP450I"/>
</dbReference>
<comment type="similarity">
    <text evidence="3 13">Belongs to the cytochrome P450 family.</text>
</comment>
<dbReference type="SUPFAM" id="SSF48264">
    <property type="entry name" value="Cytochrome P450"/>
    <property type="match status" value="1"/>
</dbReference>
<evidence type="ECO:0000256" key="6">
    <source>
        <dbReference type="ARBA" id="ARBA00022723"/>
    </source>
</evidence>
<dbReference type="PROSITE" id="PS00086">
    <property type="entry name" value="CYTOCHROME_P450"/>
    <property type="match status" value="1"/>
</dbReference>
<dbReference type="EMBL" id="KV013953">
    <property type="protein sequence ID" value="KZV23123.1"/>
    <property type="molecule type" value="Genomic_DNA"/>
</dbReference>
<evidence type="ECO:0000256" key="4">
    <source>
        <dbReference type="ARBA" id="ARBA00022617"/>
    </source>
</evidence>
<dbReference type="Pfam" id="PF00067">
    <property type="entry name" value="p450"/>
    <property type="match status" value="1"/>
</dbReference>
<dbReference type="PRINTS" id="PR00385">
    <property type="entry name" value="P450"/>
</dbReference>
<keyword evidence="5" id="KW-0812">Transmembrane</keyword>
<dbReference type="InterPro" id="IPR017972">
    <property type="entry name" value="Cyt_P450_CS"/>
</dbReference>
<organism evidence="14 15">
    <name type="scientific">Dorcoceras hygrometricum</name>
    <dbReference type="NCBI Taxonomy" id="472368"/>
    <lineage>
        <taxon>Eukaryota</taxon>
        <taxon>Viridiplantae</taxon>
        <taxon>Streptophyta</taxon>
        <taxon>Embryophyta</taxon>
        <taxon>Tracheophyta</taxon>
        <taxon>Spermatophyta</taxon>
        <taxon>Magnoliopsida</taxon>
        <taxon>eudicotyledons</taxon>
        <taxon>Gunneridae</taxon>
        <taxon>Pentapetalae</taxon>
        <taxon>asterids</taxon>
        <taxon>lamiids</taxon>
        <taxon>Lamiales</taxon>
        <taxon>Gesneriaceae</taxon>
        <taxon>Didymocarpoideae</taxon>
        <taxon>Trichosporeae</taxon>
        <taxon>Loxocarpinae</taxon>
        <taxon>Dorcoceras</taxon>
    </lineage>
</organism>
<dbReference type="PANTHER" id="PTHR47955:SF22">
    <property type="entry name" value="CYTOCHROME P450 83B1-LIKE"/>
    <property type="match status" value="1"/>
</dbReference>
<protein>
    <recommendedName>
        <fullName evidence="16">Cytochrome P450 71A1-like</fullName>
    </recommendedName>
</protein>
<feature type="binding site" description="axial binding residue" evidence="12">
    <location>
        <position position="314"/>
    </location>
    <ligand>
        <name>heme</name>
        <dbReference type="ChEBI" id="CHEBI:30413"/>
    </ligand>
    <ligandPart>
        <name>Fe</name>
        <dbReference type="ChEBI" id="CHEBI:18248"/>
    </ligandPart>
</feature>
<keyword evidence="11" id="KW-0472">Membrane</keyword>
<dbReference type="Proteomes" id="UP000250235">
    <property type="component" value="Unassembled WGS sequence"/>
</dbReference>
<dbReference type="GO" id="GO:0016705">
    <property type="term" value="F:oxidoreductase activity, acting on paired donors, with incorporation or reduction of molecular oxygen"/>
    <property type="evidence" value="ECO:0007669"/>
    <property type="project" value="InterPro"/>
</dbReference>
<evidence type="ECO:0000256" key="10">
    <source>
        <dbReference type="ARBA" id="ARBA00023033"/>
    </source>
</evidence>
<evidence type="ECO:0000256" key="9">
    <source>
        <dbReference type="ARBA" id="ARBA00023004"/>
    </source>
</evidence>
<dbReference type="InterPro" id="IPR002401">
    <property type="entry name" value="Cyt_P450_E_grp-I"/>
</dbReference>
<comment type="cofactor">
    <cofactor evidence="1 12">
        <name>heme</name>
        <dbReference type="ChEBI" id="CHEBI:30413"/>
    </cofactor>
</comment>
<dbReference type="GO" id="GO:0004497">
    <property type="term" value="F:monooxygenase activity"/>
    <property type="evidence" value="ECO:0007669"/>
    <property type="project" value="UniProtKB-KW"/>
</dbReference>
<dbReference type="PANTHER" id="PTHR47955">
    <property type="entry name" value="CYTOCHROME P450 FAMILY 71 PROTEIN"/>
    <property type="match status" value="1"/>
</dbReference>
<keyword evidence="7" id="KW-1133">Transmembrane helix</keyword>
<name>A0A2Z7AN24_9LAMI</name>
<evidence type="ECO:0000256" key="8">
    <source>
        <dbReference type="ARBA" id="ARBA00023002"/>
    </source>
</evidence>
<dbReference type="InterPro" id="IPR001128">
    <property type="entry name" value="Cyt_P450"/>
</dbReference>
<evidence type="ECO:0000256" key="11">
    <source>
        <dbReference type="ARBA" id="ARBA00023136"/>
    </source>
</evidence>
<dbReference type="FunFam" id="1.10.630.10:FF:000126">
    <property type="entry name" value="Predicted protein"/>
    <property type="match status" value="1"/>
</dbReference>
<accession>A0A2Z7AN24</accession>
<evidence type="ECO:0000256" key="3">
    <source>
        <dbReference type="ARBA" id="ARBA00010617"/>
    </source>
</evidence>
<evidence type="ECO:0000256" key="7">
    <source>
        <dbReference type="ARBA" id="ARBA00022989"/>
    </source>
</evidence>
<keyword evidence="6 12" id="KW-0479">Metal-binding</keyword>
<evidence type="ECO:0000313" key="15">
    <source>
        <dbReference type="Proteomes" id="UP000250235"/>
    </source>
</evidence>
<keyword evidence="9 12" id="KW-0408">Iron</keyword>
<sequence length="372" mass="42223">MRKMSVLHLFSLKQVNSFAPIRRDEVFHMIQDISNISDKFEPINLSETLISLSSSIFCRSAFGKSYRETSSVTRTFEELVHEAQAMLAGFFWADYFPMLGWMDKVIGMASRLEKCFQNLDAFYQELIDEHMSANRPKSMEGDILDILIKLKEGSASSTGISLDDMKAILMIIFVAGTDTSSAVVTWAMTALVKTPEAMRRVQQEIRSIVGKNPFVDEDDIQKLPYFKAVIKEAMRFYPPVPLLVPRKTRNTCFIDGYEIQPKTMIFFNFWSIGRDPEYWKNPNEFLPDRFLDSKIDYRGQDFGLIPFGSGRRACPGISLGVATVELALANLLYAFVWGLPDGITGEDVDTDALPGITMHKKNALRLMAKSYM</sequence>
<keyword evidence="8 13" id="KW-0560">Oxidoreductase</keyword>
<proteinExistence type="inferred from homology"/>
<dbReference type="OrthoDB" id="899471at2759"/>
<reference evidence="14 15" key="1">
    <citation type="journal article" date="2015" name="Proc. Natl. Acad. Sci. U.S.A.">
        <title>The resurrection genome of Boea hygrometrica: A blueprint for survival of dehydration.</title>
        <authorList>
            <person name="Xiao L."/>
            <person name="Yang G."/>
            <person name="Zhang L."/>
            <person name="Yang X."/>
            <person name="Zhao S."/>
            <person name="Ji Z."/>
            <person name="Zhou Q."/>
            <person name="Hu M."/>
            <person name="Wang Y."/>
            <person name="Chen M."/>
            <person name="Xu Y."/>
            <person name="Jin H."/>
            <person name="Xiao X."/>
            <person name="Hu G."/>
            <person name="Bao F."/>
            <person name="Hu Y."/>
            <person name="Wan P."/>
            <person name="Li L."/>
            <person name="Deng X."/>
            <person name="Kuang T."/>
            <person name="Xiang C."/>
            <person name="Zhu J.K."/>
            <person name="Oliver M.J."/>
            <person name="He Y."/>
        </authorList>
    </citation>
    <scope>NUCLEOTIDE SEQUENCE [LARGE SCALE GENOMIC DNA]</scope>
    <source>
        <strain evidence="15">cv. XS01</strain>
    </source>
</reference>
<dbReference type="GO" id="GO:0016020">
    <property type="term" value="C:membrane"/>
    <property type="evidence" value="ECO:0007669"/>
    <property type="project" value="UniProtKB-SubCell"/>
</dbReference>